<feature type="coiled-coil region" evidence="1">
    <location>
        <begin position="173"/>
        <end position="227"/>
    </location>
</feature>
<evidence type="ECO:0000313" key="4">
    <source>
        <dbReference type="Proteomes" id="UP000187209"/>
    </source>
</evidence>
<comment type="caution">
    <text evidence="3">The sequence shown here is derived from an EMBL/GenBank/DDBJ whole genome shotgun (WGS) entry which is preliminary data.</text>
</comment>
<keyword evidence="4" id="KW-1185">Reference proteome</keyword>
<dbReference type="AlphaFoldDB" id="A0A1R2BNM8"/>
<evidence type="ECO:0000256" key="2">
    <source>
        <dbReference type="SAM" id="MobiDB-lite"/>
    </source>
</evidence>
<dbReference type="Proteomes" id="UP000187209">
    <property type="component" value="Unassembled WGS sequence"/>
</dbReference>
<feature type="region of interest" description="Disordered" evidence="2">
    <location>
        <begin position="1"/>
        <end position="26"/>
    </location>
</feature>
<keyword evidence="1" id="KW-0175">Coiled coil</keyword>
<dbReference type="EMBL" id="MPUH01000524">
    <property type="protein sequence ID" value="OMJ78387.1"/>
    <property type="molecule type" value="Genomic_DNA"/>
</dbReference>
<accession>A0A1R2BNM8</accession>
<evidence type="ECO:0000256" key="1">
    <source>
        <dbReference type="SAM" id="Coils"/>
    </source>
</evidence>
<gene>
    <name evidence="3" type="ORF">SteCoe_21820</name>
</gene>
<protein>
    <submittedName>
        <fullName evidence="3">Uncharacterized protein</fullName>
    </submittedName>
</protein>
<proteinExistence type="predicted"/>
<evidence type="ECO:0000313" key="3">
    <source>
        <dbReference type="EMBL" id="OMJ78387.1"/>
    </source>
</evidence>
<organism evidence="3 4">
    <name type="scientific">Stentor coeruleus</name>
    <dbReference type="NCBI Taxonomy" id="5963"/>
    <lineage>
        <taxon>Eukaryota</taxon>
        <taxon>Sar</taxon>
        <taxon>Alveolata</taxon>
        <taxon>Ciliophora</taxon>
        <taxon>Postciliodesmatophora</taxon>
        <taxon>Heterotrichea</taxon>
        <taxon>Heterotrichida</taxon>
        <taxon>Stentoridae</taxon>
        <taxon>Stentor</taxon>
    </lineage>
</organism>
<reference evidence="3 4" key="1">
    <citation type="submission" date="2016-11" db="EMBL/GenBank/DDBJ databases">
        <title>The macronuclear genome of Stentor coeruleus: a giant cell with tiny introns.</title>
        <authorList>
            <person name="Slabodnick M."/>
            <person name="Ruby J.G."/>
            <person name="Reiff S.B."/>
            <person name="Swart E.C."/>
            <person name="Gosai S."/>
            <person name="Prabakaran S."/>
            <person name="Witkowska E."/>
            <person name="Larue G.E."/>
            <person name="Fisher S."/>
            <person name="Freeman R.M."/>
            <person name="Gunawardena J."/>
            <person name="Chu W."/>
            <person name="Stover N.A."/>
            <person name="Gregory B.D."/>
            <person name="Nowacki M."/>
            <person name="Derisi J."/>
            <person name="Roy S.W."/>
            <person name="Marshall W.F."/>
            <person name="Sood P."/>
        </authorList>
    </citation>
    <scope>NUCLEOTIDE SEQUENCE [LARGE SCALE GENOMIC DNA]</scope>
    <source>
        <strain evidence="3">WM001</strain>
    </source>
</reference>
<name>A0A1R2BNM8_9CILI</name>
<sequence>MQKYSQSIMDQTLSTISQTPKPTNNRPVTTQFLLRPSIKSPKLNSSLEMSRVKEDYQNLSNRITKLATIDKILTKEMKSAYKRTLHLSNIQKHNNLKAIEKRQRKHNLTQLIESRRESFNLSRSESREKKSRVFQENLLLKKSRVNMLKDLKSNWEKQKKNNRKIDLDQKYEFAQITRAISRHNREMRNLSQASHRKFIKERYSLSVEEDRLNTDRLKEKIKKMEEKESFIVEKLSNTLYVRNEHLRNLNHLLNISKLPISQRIN</sequence>